<dbReference type="Pfam" id="PF00005">
    <property type="entry name" value="ABC_tran"/>
    <property type="match status" value="1"/>
</dbReference>
<feature type="domain" description="ABC transmembrane type-1" evidence="9">
    <location>
        <begin position="30"/>
        <end position="321"/>
    </location>
</feature>
<dbReference type="InterPro" id="IPR017871">
    <property type="entry name" value="ABC_transporter-like_CS"/>
</dbReference>
<keyword evidence="2 7" id="KW-0812">Transmembrane</keyword>
<keyword evidence="6 7" id="KW-0472">Membrane</keyword>
<evidence type="ECO:0000313" key="10">
    <source>
        <dbReference type="EMBL" id="MEQ2443248.1"/>
    </source>
</evidence>
<protein>
    <submittedName>
        <fullName evidence="10">ABC transporter ATP-binding protein</fullName>
    </submittedName>
</protein>
<dbReference type="SMART" id="SM00382">
    <property type="entry name" value="AAA"/>
    <property type="match status" value="1"/>
</dbReference>
<feature type="domain" description="ABC transporter" evidence="8">
    <location>
        <begin position="440"/>
        <end position="674"/>
    </location>
</feature>
<dbReference type="InterPro" id="IPR003439">
    <property type="entry name" value="ABC_transporter-like_ATP-bd"/>
</dbReference>
<feature type="transmembrane region" description="Helical" evidence="7">
    <location>
        <begin position="29"/>
        <end position="51"/>
    </location>
</feature>
<dbReference type="GO" id="GO:0005524">
    <property type="term" value="F:ATP binding"/>
    <property type="evidence" value="ECO:0007669"/>
    <property type="project" value="UniProtKB-KW"/>
</dbReference>
<feature type="transmembrane region" description="Helical" evidence="7">
    <location>
        <begin position="176"/>
        <end position="194"/>
    </location>
</feature>
<dbReference type="InterPro" id="IPR039421">
    <property type="entry name" value="Type_1_exporter"/>
</dbReference>
<feature type="transmembrane region" description="Helical" evidence="7">
    <location>
        <begin position="154"/>
        <end position="170"/>
    </location>
</feature>
<dbReference type="CDD" id="cd18547">
    <property type="entry name" value="ABC_6TM_Tm288_like"/>
    <property type="match status" value="1"/>
</dbReference>
<feature type="transmembrane region" description="Helical" evidence="7">
    <location>
        <begin position="71"/>
        <end position="93"/>
    </location>
</feature>
<dbReference type="PANTHER" id="PTHR43394:SF1">
    <property type="entry name" value="ATP-BINDING CASSETTE SUB-FAMILY B MEMBER 10, MITOCHONDRIAL"/>
    <property type="match status" value="1"/>
</dbReference>
<keyword evidence="3" id="KW-0547">Nucleotide-binding</keyword>
<dbReference type="PROSITE" id="PS00211">
    <property type="entry name" value="ABC_TRANSPORTER_1"/>
    <property type="match status" value="1"/>
</dbReference>
<evidence type="ECO:0000256" key="3">
    <source>
        <dbReference type="ARBA" id="ARBA00022741"/>
    </source>
</evidence>
<reference evidence="10 11" key="1">
    <citation type="submission" date="2024-03" db="EMBL/GenBank/DDBJ databases">
        <title>Human intestinal bacterial collection.</title>
        <authorList>
            <person name="Pauvert C."/>
            <person name="Hitch T.C.A."/>
            <person name="Clavel T."/>
        </authorList>
    </citation>
    <scope>NUCLEOTIDE SEQUENCE [LARGE SCALE GENOMIC DNA]</scope>
    <source>
        <strain evidence="10 11">CLA-AP-H29</strain>
    </source>
</reference>
<dbReference type="SUPFAM" id="SSF90123">
    <property type="entry name" value="ABC transporter transmembrane region"/>
    <property type="match status" value="1"/>
</dbReference>
<dbReference type="RefSeq" id="WP_349231538.1">
    <property type="nucleotide sequence ID" value="NZ_JBBMFK010000009.1"/>
</dbReference>
<dbReference type="InterPro" id="IPR011527">
    <property type="entry name" value="ABC1_TM_dom"/>
</dbReference>
<proteinExistence type="predicted"/>
<comment type="subcellular location">
    <subcellularLocation>
        <location evidence="1">Cell membrane</location>
        <topology evidence="1">Multi-pass membrane protein</topology>
    </subcellularLocation>
</comment>
<name>A0ABV1EB57_9FIRM</name>
<keyword evidence="5 7" id="KW-1133">Transmembrane helix</keyword>
<evidence type="ECO:0000256" key="7">
    <source>
        <dbReference type="SAM" id="Phobius"/>
    </source>
</evidence>
<dbReference type="Gene3D" id="3.40.50.300">
    <property type="entry name" value="P-loop containing nucleotide triphosphate hydrolases"/>
    <property type="match status" value="1"/>
</dbReference>
<dbReference type="CDD" id="cd03254">
    <property type="entry name" value="ABCC_Glucan_exporter_like"/>
    <property type="match status" value="1"/>
</dbReference>
<dbReference type="Gene3D" id="1.20.1560.10">
    <property type="entry name" value="ABC transporter type 1, transmembrane domain"/>
    <property type="match status" value="1"/>
</dbReference>
<dbReference type="EMBL" id="JBBMFK010000009">
    <property type="protein sequence ID" value="MEQ2443248.1"/>
    <property type="molecule type" value="Genomic_DNA"/>
</dbReference>
<organism evidence="10 11">
    <name type="scientific">Pseudoflavonifractor intestinihominis</name>
    <dbReference type="NCBI Taxonomy" id="3133171"/>
    <lineage>
        <taxon>Bacteria</taxon>
        <taxon>Bacillati</taxon>
        <taxon>Bacillota</taxon>
        <taxon>Clostridia</taxon>
        <taxon>Eubacteriales</taxon>
        <taxon>Oscillospiraceae</taxon>
        <taxon>Pseudoflavonifractor</taxon>
    </lineage>
</organism>
<sequence length="679" mass="75178">MNKKAQPFNRRHTAGRILSYVFAGYKFRFFLVLLCILVSAIASVGGSLFLQALIDDYIAPLLTMETPVYTALLQALIMMACLYVTGALCTLAYNRIMVTISQGVQKTIRDDLFSHMQTLPIKYFDTHAHGDVMSVYTNDVDTLRQMLSQSIPQMFNSVVMIAVTFFAMLFKNVWLTIVVLLCVGCMLVVTRYIAGRSAKYFIRQQMKLGDLNGYIEEMINGQKVIKVFCHEEEAEKGFDEVNDALCDSAYQANKYANILMPIMINIGNIQYVIVAMAGGLMALGGFDTGITLGVIASFLQLSKSFSNPISQISQQLNSVIMGLAGAERIFQLMDEAPEEDHGVVTLVNVSYDKSGSQLEESEKRTNLWAWKVPHGVGATMVPVRTREDGSLKELKKPEAGSAWAWKYPETETGPSYRIIQGPVRNVEGEDHYLVKLSGDVRFDGVDFAYEQGKTILHGITLFAKPGQKLAFVGATGAGKTTITNLINRFYDIADGKIRYDGISINNIRKSDLRRSLGIVLQDTNLFTGTVRENIRYGNLDATDEEVEAAAVLANADDFIRRLPQGYDTMLTGNGANLSQGQRQLLAIARAAVADPPVMILDEATSSIDTHTEALVQRGMDSLMSGRTVFVIAHRLSTVRNSDAIMVLDHGRIIERGSHEDLIAQHGVYYQLYTGAFELE</sequence>
<evidence type="ECO:0000256" key="6">
    <source>
        <dbReference type="ARBA" id="ARBA00023136"/>
    </source>
</evidence>
<keyword evidence="4 10" id="KW-0067">ATP-binding</keyword>
<dbReference type="Pfam" id="PF00664">
    <property type="entry name" value="ABC_membrane"/>
    <property type="match status" value="1"/>
</dbReference>
<dbReference type="PROSITE" id="PS50929">
    <property type="entry name" value="ABC_TM1F"/>
    <property type="match status" value="1"/>
</dbReference>
<evidence type="ECO:0000256" key="4">
    <source>
        <dbReference type="ARBA" id="ARBA00022840"/>
    </source>
</evidence>
<dbReference type="PROSITE" id="PS50893">
    <property type="entry name" value="ABC_TRANSPORTER_2"/>
    <property type="match status" value="1"/>
</dbReference>
<keyword evidence="11" id="KW-1185">Reference proteome</keyword>
<accession>A0ABV1EB57</accession>
<dbReference type="InterPro" id="IPR027417">
    <property type="entry name" value="P-loop_NTPase"/>
</dbReference>
<comment type="caution">
    <text evidence="10">The sequence shown here is derived from an EMBL/GenBank/DDBJ whole genome shotgun (WGS) entry which is preliminary data.</text>
</comment>
<dbReference type="InterPro" id="IPR036640">
    <property type="entry name" value="ABC1_TM_sf"/>
</dbReference>
<evidence type="ECO:0000259" key="9">
    <source>
        <dbReference type="PROSITE" id="PS50929"/>
    </source>
</evidence>
<evidence type="ECO:0000256" key="2">
    <source>
        <dbReference type="ARBA" id="ARBA00022692"/>
    </source>
</evidence>
<evidence type="ECO:0000313" key="11">
    <source>
        <dbReference type="Proteomes" id="UP001464378"/>
    </source>
</evidence>
<evidence type="ECO:0000259" key="8">
    <source>
        <dbReference type="PROSITE" id="PS50893"/>
    </source>
</evidence>
<gene>
    <name evidence="10" type="ORF">WMO64_07175</name>
</gene>
<feature type="transmembrane region" description="Helical" evidence="7">
    <location>
        <begin position="271"/>
        <end position="299"/>
    </location>
</feature>
<evidence type="ECO:0000256" key="5">
    <source>
        <dbReference type="ARBA" id="ARBA00022989"/>
    </source>
</evidence>
<evidence type="ECO:0000256" key="1">
    <source>
        <dbReference type="ARBA" id="ARBA00004651"/>
    </source>
</evidence>
<dbReference type="Proteomes" id="UP001464378">
    <property type="component" value="Unassembled WGS sequence"/>
</dbReference>
<dbReference type="SUPFAM" id="SSF52540">
    <property type="entry name" value="P-loop containing nucleoside triphosphate hydrolases"/>
    <property type="match status" value="1"/>
</dbReference>
<dbReference type="PANTHER" id="PTHR43394">
    <property type="entry name" value="ATP-DEPENDENT PERMEASE MDL1, MITOCHONDRIAL"/>
    <property type="match status" value="1"/>
</dbReference>
<dbReference type="InterPro" id="IPR003593">
    <property type="entry name" value="AAA+_ATPase"/>
</dbReference>